<dbReference type="GO" id="GO:0051301">
    <property type="term" value="P:cell division"/>
    <property type="evidence" value="ECO:0007669"/>
    <property type="project" value="UniProtKB-KW"/>
</dbReference>
<feature type="binding site" evidence="7">
    <location>
        <position position="37"/>
    </location>
    <ligand>
        <name>UDP-N-acetyl-alpha-D-muramoyl-L-alanyl-D-glutamate</name>
        <dbReference type="ChEBI" id="CHEBI:83900"/>
    </ligand>
</feature>
<evidence type="ECO:0000259" key="9">
    <source>
        <dbReference type="Pfam" id="PF01225"/>
    </source>
</evidence>
<dbReference type="SUPFAM" id="SSF53244">
    <property type="entry name" value="MurD-like peptide ligases, peptide-binding domain"/>
    <property type="match status" value="1"/>
</dbReference>
<evidence type="ECO:0000256" key="3">
    <source>
        <dbReference type="ARBA" id="ARBA00022960"/>
    </source>
</evidence>
<feature type="domain" description="Mur ligase N-terminal catalytic" evidence="9">
    <location>
        <begin position="30"/>
        <end position="108"/>
    </location>
</feature>
<evidence type="ECO:0000256" key="7">
    <source>
        <dbReference type="HAMAP-Rule" id="MF_00208"/>
    </source>
</evidence>
<dbReference type="InterPro" id="IPR000713">
    <property type="entry name" value="Mur_ligase_N"/>
</dbReference>
<organism evidence="12 13">
    <name type="scientific">Candidatus Methylospira mobilis</name>
    <dbReference type="NCBI Taxonomy" id="1808979"/>
    <lineage>
        <taxon>Bacteria</taxon>
        <taxon>Pseudomonadati</taxon>
        <taxon>Pseudomonadota</taxon>
        <taxon>Gammaproteobacteria</taxon>
        <taxon>Methylococcales</taxon>
        <taxon>Methylococcaceae</taxon>
        <taxon>Candidatus Methylospira</taxon>
    </lineage>
</organism>
<dbReference type="GO" id="GO:0005524">
    <property type="term" value="F:ATP binding"/>
    <property type="evidence" value="ECO:0007669"/>
    <property type="project" value="UniProtKB-UniRule"/>
</dbReference>
<dbReference type="Pfam" id="PF01225">
    <property type="entry name" value="Mur_ligase"/>
    <property type="match status" value="1"/>
</dbReference>
<keyword evidence="7" id="KW-0067">ATP-binding</keyword>
<dbReference type="Gene3D" id="3.90.190.20">
    <property type="entry name" value="Mur ligase, C-terminal domain"/>
    <property type="match status" value="1"/>
</dbReference>
<dbReference type="EC" id="6.3.2.13" evidence="7"/>
<feature type="binding site" evidence="7">
    <location>
        <position position="398"/>
    </location>
    <ligand>
        <name>meso-2,6-diaminopimelate</name>
        <dbReference type="ChEBI" id="CHEBI:57791"/>
    </ligand>
</feature>
<feature type="binding site" evidence="7">
    <location>
        <position position="197"/>
    </location>
    <ligand>
        <name>UDP-N-acetyl-alpha-D-muramoyl-L-alanyl-D-glutamate</name>
        <dbReference type="ChEBI" id="CHEBI:83900"/>
    </ligand>
</feature>
<sequence>MTDSSPVENYSLKKLLQRWVNASVLPARDVTGLCLDSRRLVAGDLFFALSGNAEHGMRHARQAINAGACAVVFDPDGGGAEMAAEEWPVPVLPLPRLNQKIGWIADQFNGAPSSALEVIAITGTNGKTSCSHFLAQLLGELAETAVIGTLGWGRIDRLQPISHTTPHALDVHRYLAALCKQGVRFVAMEASSHGLEQGRLNGVRFTGALFTNLSRDHLDYHGDMNAYLDAKLRLLESPGLGFVVFNLDDDSAQKIMERSVDQALKIGFTRRAAPAANPDVHVLSASSIRHTDGGIEFVVEFNGRSVLVNAPVHGDFNVENLLACLAVLLARGEKLESAGRRLARVKPVSGRMEFLRDARGVNVVVDYAHTPDALEKLLRSLKLRHGKLIAVIGCGGDRDRGKRPQMGAIAEQYVDRMVLTDDNPRFEDGAKIIEDILAGCKRHDHSVVRDRFAAIRAAIEMAEDGDTVVIAGKGHEATQETAGVRIPFNDKEVVRQIFREMSRERSAHAAF</sequence>
<feature type="domain" description="Mur ligase C-terminal" evidence="10">
    <location>
        <begin position="350"/>
        <end position="474"/>
    </location>
</feature>
<feature type="binding site" evidence="7">
    <location>
        <begin position="422"/>
        <end position="425"/>
    </location>
    <ligand>
        <name>meso-2,6-diaminopimelate</name>
        <dbReference type="ChEBI" id="CHEBI:57791"/>
    </ligand>
</feature>
<dbReference type="GO" id="GO:0005737">
    <property type="term" value="C:cytoplasm"/>
    <property type="evidence" value="ECO:0007669"/>
    <property type="project" value="UniProtKB-SubCell"/>
</dbReference>
<dbReference type="KEGG" id="mmob:F6R98_04820"/>
<dbReference type="AlphaFoldDB" id="A0A5Q0BIJ9"/>
<dbReference type="InterPro" id="IPR004101">
    <property type="entry name" value="Mur_ligase_C"/>
</dbReference>
<feature type="short sequence motif" description="Meso-diaminopimelate recognition motif" evidence="7">
    <location>
        <begin position="422"/>
        <end position="425"/>
    </location>
</feature>
<reference evidence="12 13" key="1">
    <citation type="submission" date="2019-09" db="EMBL/GenBank/DDBJ databases">
        <title>Ecophysiology of the spiral-shaped methanotroph Methylospira mobilis as revealed by the complete genome sequence.</title>
        <authorList>
            <person name="Oshkin I.Y."/>
            <person name="Dedysh S.N."/>
            <person name="Miroshnikov K."/>
            <person name="Danilova O.V."/>
            <person name="Hakobyan A."/>
            <person name="Liesack W."/>
        </authorList>
    </citation>
    <scope>NUCLEOTIDE SEQUENCE [LARGE SCALE GENOMIC DNA]</scope>
    <source>
        <strain evidence="12 13">Shm1</strain>
    </source>
</reference>
<feature type="binding site" evidence="7">
    <location>
        <position position="476"/>
    </location>
    <ligand>
        <name>meso-2,6-diaminopimelate</name>
        <dbReference type="ChEBI" id="CHEBI:57791"/>
    </ligand>
</feature>
<feature type="domain" description="Mur ligase central" evidence="11">
    <location>
        <begin position="121"/>
        <end position="327"/>
    </location>
</feature>
<evidence type="ECO:0000256" key="1">
    <source>
        <dbReference type="ARBA" id="ARBA00005898"/>
    </source>
</evidence>
<evidence type="ECO:0000256" key="2">
    <source>
        <dbReference type="ARBA" id="ARBA00022618"/>
    </source>
</evidence>
<dbReference type="GO" id="GO:0008765">
    <property type="term" value="F:UDP-N-acetylmuramoylalanyl-D-glutamate-2,6-diaminopimelate ligase activity"/>
    <property type="evidence" value="ECO:0007669"/>
    <property type="project" value="UniProtKB-UniRule"/>
</dbReference>
<comment type="similarity">
    <text evidence="1 7">Belongs to the MurCDEF family. MurE subfamily.</text>
</comment>
<dbReference type="Proteomes" id="UP000325755">
    <property type="component" value="Chromosome"/>
</dbReference>
<protein>
    <recommendedName>
        <fullName evidence="7">UDP-N-acetylmuramoyl-L-alanyl-D-glutamate--2,6-diaminopimelate ligase</fullName>
        <ecNumber evidence="7">6.3.2.13</ecNumber>
    </recommendedName>
    <alternativeName>
        <fullName evidence="7">Meso-A2pm-adding enzyme</fullName>
    </alternativeName>
    <alternativeName>
        <fullName evidence="7">Meso-diaminopimelate-adding enzyme</fullName>
    </alternativeName>
    <alternativeName>
        <fullName evidence="7">UDP-MurNAc-L-Ala-D-Glu:meso-diaminopimelate ligase</fullName>
    </alternativeName>
    <alternativeName>
        <fullName evidence="7">UDP-MurNAc-tripeptide synthetase</fullName>
    </alternativeName>
    <alternativeName>
        <fullName evidence="7">UDP-N-acetylmuramyl-tripeptide synthetase</fullName>
    </alternativeName>
</protein>
<dbReference type="NCBIfam" id="TIGR01085">
    <property type="entry name" value="murE"/>
    <property type="match status" value="1"/>
</dbReference>
<feature type="binding site" evidence="7">
    <location>
        <position position="472"/>
    </location>
    <ligand>
        <name>meso-2,6-diaminopimelate</name>
        <dbReference type="ChEBI" id="CHEBI:57791"/>
    </ligand>
</feature>
<dbReference type="InterPro" id="IPR005761">
    <property type="entry name" value="UDP-N-AcMur-Glu-dNH2Pim_ligase"/>
</dbReference>
<dbReference type="RefSeq" id="WP_153248016.1">
    <property type="nucleotide sequence ID" value="NZ_CP044205.1"/>
</dbReference>
<dbReference type="Pfam" id="PF02875">
    <property type="entry name" value="Mur_ligase_C"/>
    <property type="match status" value="1"/>
</dbReference>
<keyword evidence="13" id="KW-1185">Reference proteome</keyword>
<keyword evidence="5 7" id="KW-0131">Cell cycle</keyword>
<feature type="binding site" evidence="7">
    <location>
        <position position="35"/>
    </location>
    <ligand>
        <name>UDP-N-acetyl-alpha-D-muramoyl-L-alanyl-D-glutamate</name>
        <dbReference type="ChEBI" id="CHEBI:83900"/>
    </ligand>
</feature>
<gene>
    <name evidence="7" type="primary">murE</name>
    <name evidence="12" type="ORF">F6R98_04820</name>
</gene>
<keyword evidence="6 7" id="KW-0961">Cell wall biogenesis/degradation</keyword>
<keyword evidence="7" id="KW-0547">Nucleotide-binding</keyword>
<comment type="pathway">
    <text evidence="7 8">Cell wall biogenesis; peptidoglycan biosynthesis.</text>
</comment>
<dbReference type="Gene3D" id="3.40.1190.10">
    <property type="entry name" value="Mur-like, catalytic domain"/>
    <property type="match status" value="1"/>
</dbReference>
<keyword evidence="4 7" id="KW-0573">Peptidoglycan synthesis</keyword>
<comment type="function">
    <text evidence="7">Catalyzes the addition of meso-diaminopimelic acid to the nucleotide precursor UDP-N-acetylmuramoyl-L-alanyl-D-glutamate (UMAG) in the biosynthesis of bacterial cell-wall peptidoglycan.</text>
</comment>
<evidence type="ECO:0000256" key="6">
    <source>
        <dbReference type="ARBA" id="ARBA00023316"/>
    </source>
</evidence>
<comment type="catalytic activity">
    <reaction evidence="7">
        <text>UDP-N-acetyl-alpha-D-muramoyl-L-alanyl-D-glutamate + meso-2,6-diaminopimelate + ATP = UDP-N-acetyl-alpha-D-muramoyl-L-alanyl-gamma-D-glutamyl-meso-2,6-diaminopimelate + ADP + phosphate + H(+)</text>
        <dbReference type="Rhea" id="RHEA:23676"/>
        <dbReference type="ChEBI" id="CHEBI:15378"/>
        <dbReference type="ChEBI" id="CHEBI:30616"/>
        <dbReference type="ChEBI" id="CHEBI:43474"/>
        <dbReference type="ChEBI" id="CHEBI:57791"/>
        <dbReference type="ChEBI" id="CHEBI:83900"/>
        <dbReference type="ChEBI" id="CHEBI:83905"/>
        <dbReference type="ChEBI" id="CHEBI:456216"/>
        <dbReference type="EC" id="6.3.2.13"/>
    </reaction>
</comment>
<name>A0A5Q0BIJ9_9GAMM</name>
<evidence type="ECO:0000259" key="10">
    <source>
        <dbReference type="Pfam" id="PF02875"/>
    </source>
</evidence>
<dbReference type="PANTHER" id="PTHR23135:SF4">
    <property type="entry name" value="UDP-N-ACETYLMURAMOYL-L-ALANYL-D-GLUTAMATE--2,6-DIAMINOPIMELATE LIGASE MURE HOMOLOG, CHLOROPLASTIC"/>
    <property type="match status" value="1"/>
</dbReference>
<dbReference type="Pfam" id="PF08245">
    <property type="entry name" value="Mur_ligase_M"/>
    <property type="match status" value="1"/>
</dbReference>
<dbReference type="HAMAP" id="MF_00208">
    <property type="entry name" value="MurE"/>
    <property type="match status" value="1"/>
</dbReference>
<dbReference type="GO" id="GO:0071555">
    <property type="term" value="P:cell wall organization"/>
    <property type="evidence" value="ECO:0007669"/>
    <property type="project" value="UniProtKB-KW"/>
</dbReference>
<dbReference type="InterPro" id="IPR036615">
    <property type="entry name" value="Mur_ligase_C_dom_sf"/>
</dbReference>
<feature type="modified residue" description="N6-carboxylysine" evidence="7">
    <location>
        <position position="231"/>
    </location>
</feature>
<dbReference type="InterPro" id="IPR036565">
    <property type="entry name" value="Mur-like_cat_sf"/>
</dbReference>
<evidence type="ECO:0000313" key="13">
    <source>
        <dbReference type="Proteomes" id="UP000325755"/>
    </source>
</evidence>
<accession>A0A5Q0BIJ9</accession>
<evidence type="ECO:0000259" key="11">
    <source>
        <dbReference type="Pfam" id="PF08245"/>
    </source>
</evidence>
<proteinExistence type="inferred from homology"/>
<dbReference type="OrthoDB" id="9800958at2"/>
<keyword evidence="7" id="KW-0963">Cytoplasm</keyword>
<dbReference type="NCBIfam" id="NF001124">
    <property type="entry name" value="PRK00139.1-2"/>
    <property type="match status" value="1"/>
</dbReference>
<dbReference type="PANTHER" id="PTHR23135">
    <property type="entry name" value="MUR LIGASE FAMILY MEMBER"/>
    <property type="match status" value="1"/>
</dbReference>
<keyword evidence="7 12" id="KW-0436">Ligase</keyword>
<keyword evidence="2 7" id="KW-0132">Cell division</keyword>
<comment type="subcellular location">
    <subcellularLocation>
        <location evidence="7 8">Cytoplasm</location>
    </subcellularLocation>
</comment>
<dbReference type="InterPro" id="IPR035911">
    <property type="entry name" value="MurE/MurF_N"/>
</dbReference>
<evidence type="ECO:0000313" key="12">
    <source>
        <dbReference type="EMBL" id="QFY42031.1"/>
    </source>
</evidence>
<comment type="cofactor">
    <cofactor evidence="7">
        <name>Mg(2+)</name>
        <dbReference type="ChEBI" id="CHEBI:18420"/>
    </cofactor>
</comment>
<feature type="binding site" evidence="7">
    <location>
        <position position="191"/>
    </location>
    <ligand>
        <name>UDP-N-acetyl-alpha-D-muramoyl-L-alanyl-D-glutamate</name>
        <dbReference type="ChEBI" id="CHEBI:83900"/>
    </ligand>
</feature>
<evidence type="ECO:0000256" key="5">
    <source>
        <dbReference type="ARBA" id="ARBA00023306"/>
    </source>
</evidence>
<dbReference type="InParanoid" id="A0A5Q0BIJ9"/>
<evidence type="ECO:0000256" key="4">
    <source>
        <dbReference type="ARBA" id="ARBA00022984"/>
    </source>
</evidence>
<dbReference type="FunCoup" id="A0A5Q0BIJ9">
    <property type="interactions" value="607"/>
</dbReference>
<feature type="binding site" evidence="7">
    <location>
        <begin position="123"/>
        <end position="129"/>
    </location>
    <ligand>
        <name>ATP</name>
        <dbReference type="ChEBI" id="CHEBI:30616"/>
    </ligand>
</feature>
<feature type="binding site" evidence="7">
    <location>
        <begin position="164"/>
        <end position="165"/>
    </location>
    <ligand>
        <name>UDP-N-acetyl-alpha-D-muramoyl-L-alanyl-D-glutamate</name>
        <dbReference type="ChEBI" id="CHEBI:83900"/>
    </ligand>
</feature>
<dbReference type="SUPFAM" id="SSF53623">
    <property type="entry name" value="MurD-like peptide ligases, catalytic domain"/>
    <property type="match status" value="1"/>
</dbReference>
<dbReference type="SUPFAM" id="SSF63418">
    <property type="entry name" value="MurE/MurF N-terminal domain"/>
    <property type="match status" value="1"/>
</dbReference>
<keyword evidence="7" id="KW-0460">Magnesium</keyword>
<dbReference type="EMBL" id="CP044205">
    <property type="protein sequence ID" value="QFY42031.1"/>
    <property type="molecule type" value="Genomic_DNA"/>
</dbReference>
<keyword evidence="3 7" id="KW-0133">Cell shape</keyword>
<dbReference type="InterPro" id="IPR013221">
    <property type="entry name" value="Mur_ligase_cen"/>
</dbReference>
<dbReference type="Gene3D" id="3.40.1390.10">
    <property type="entry name" value="MurE/MurF, N-terminal domain"/>
    <property type="match status" value="1"/>
</dbReference>
<evidence type="ECO:0000256" key="8">
    <source>
        <dbReference type="RuleBase" id="RU004135"/>
    </source>
</evidence>
<comment type="caution">
    <text evidence="7">Lacks conserved residue(s) required for the propagation of feature annotation.</text>
</comment>
<dbReference type="GO" id="GO:0008360">
    <property type="term" value="P:regulation of cell shape"/>
    <property type="evidence" value="ECO:0007669"/>
    <property type="project" value="UniProtKB-KW"/>
</dbReference>
<comment type="PTM">
    <text evidence="7">Carboxylation is probably crucial for Mg(2+) binding and, consequently, for the gamma-phosphate positioning of ATP.</text>
</comment>
<dbReference type="GO" id="GO:0009252">
    <property type="term" value="P:peptidoglycan biosynthetic process"/>
    <property type="evidence" value="ECO:0007669"/>
    <property type="project" value="UniProtKB-UniRule"/>
</dbReference>
<feature type="binding site" evidence="7">
    <location>
        <position position="199"/>
    </location>
    <ligand>
        <name>UDP-N-acetyl-alpha-D-muramoyl-L-alanyl-D-glutamate</name>
        <dbReference type="ChEBI" id="CHEBI:83900"/>
    </ligand>
</feature>
<dbReference type="NCBIfam" id="NF001126">
    <property type="entry name" value="PRK00139.1-4"/>
    <property type="match status" value="1"/>
</dbReference>
<dbReference type="GO" id="GO:0000287">
    <property type="term" value="F:magnesium ion binding"/>
    <property type="evidence" value="ECO:0007669"/>
    <property type="project" value="UniProtKB-UniRule"/>
</dbReference>
<dbReference type="UniPathway" id="UPA00219"/>